<evidence type="ECO:0000313" key="2">
    <source>
        <dbReference type="Proteomes" id="UP000324222"/>
    </source>
</evidence>
<accession>A0A5B7GTL2</accession>
<evidence type="ECO:0000313" key="1">
    <source>
        <dbReference type="EMBL" id="MPC63380.1"/>
    </source>
</evidence>
<dbReference type="AlphaFoldDB" id="A0A5B7GTL2"/>
<reference evidence="1 2" key="1">
    <citation type="submission" date="2019-05" db="EMBL/GenBank/DDBJ databases">
        <title>Another draft genome of Portunus trituberculatus and its Hox gene families provides insights of decapod evolution.</title>
        <authorList>
            <person name="Jeong J.-H."/>
            <person name="Song I."/>
            <person name="Kim S."/>
            <person name="Choi T."/>
            <person name="Kim D."/>
            <person name="Ryu S."/>
            <person name="Kim W."/>
        </authorList>
    </citation>
    <scope>NUCLEOTIDE SEQUENCE [LARGE SCALE GENOMIC DNA]</scope>
    <source>
        <tissue evidence="1">Muscle</tissue>
    </source>
</reference>
<sequence>MKLGTFMAQDRALDFIAPKGSSRRCGADEFQNMVLGREAGITTTTTTTTTISIASSSESPAATCSAVTSLSPAFFIVPASYS</sequence>
<keyword evidence="2" id="KW-1185">Reference proteome</keyword>
<protein>
    <submittedName>
        <fullName evidence="1">Uncharacterized protein</fullName>
    </submittedName>
</protein>
<dbReference type="Proteomes" id="UP000324222">
    <property type="component" value="Unassembled WGS sequence"/>
</dbReference>
<name>A0A5B7GTL2_PORTR</name>
<dbReference type="EMBL" id="VSRR010020728">
    <property type="protein sequence ID" value="MPC63380.1"/>
    <property type="molecule type" value="Genomic_DNA"/>
</dbReference>
<proteinExistence type="predicted"/>
<comment type="caution">
    <text evidence="1">The sequence shown here is derived from an EMBL/GenBank/DDBJ whole genome shotgun (WGS) entry which is preliminary data.</text>
</comment>
<gene>
    <name evidence="1" type="ORF">E2C01_057478</name>
</gene>
<organism evidence="1 2">
    <name type="scientific">Portunus trituberculatus</name>
    <name type="common">Swimming crab</name>
    <name type="synonym">Neptunus trituberculatus</name>
    <dbReference type="NCBI Taxonomy" id="210409"/>
    <lineage>
        <taxon>Eukaryota</taxon>
        <taxon>Metazoa</taxon>
        <taxon>Ecdysozoa</taxon>
        <taxon>Arthropoda</taxon>
        <taxon>Crustacea</taxon>
        <taxon>Multicrustacea</taxon>
        <taxon>Malacostraca</taxon>
        <taxon>Eumalacostraca</taxon>
        <taxon>Eucarida</taxon>
        <taxon>Decapoda</taxon>
        <taxon>Pleocyemata</taxon>
        <taxon>Brachyura</taxon>
        <taxon>Eubrachyura</taxon>
        <taxon>Portunoidea</taxon>
        <taxon>Portunidae</taxon>
        <taxon>Portuninae</taxon>
        <taxon>Portunus</taxon>
    </lineage>
</organism>